<dbReference type="InterPro" id="IPR058637">
    <property type="entry name" value="YknX-like_C"/>
</dbReference>
<dbReference type="Gene3D" id="2.40.50.100">
    <property type="match status" value="1"/>
</dbReference>
<dbReference type="Pfam" id="PF25989">
    <property type="entry name" value="YknX_C"/>
    <property type="match status" value="1"/>
</dbReference>
<dbReference type="AlphaFoldDB" id="A0A1J5S5W6"/>
<dbReference type="Gene3D" id="1.10.287.470">
    <property type="entry name" value="Helix hairpin bin"/>
    <property type="match status" value="1"/>
</dbReference>
<evidence type="ECO:0000256" key="1">
    <source>
        <dbReference type="ARBA" id="ARBA00004196"/>
    </source>
</evidence>
<reference evidence="4" key="1">
    <citation type="submission" date="2016-10" db="EMBL/GenBank/DDBJ databases">
        <title>Sequence of Gallionella enrichment culture.</title>
        <authorList>
            <person name="Poehlein A."/>
            <person name="Muehling M."/>
            <person name="Daniel R."/>
        </authorList>
    </citation>
    <scope>NUCLEOTIDE SEQUENCE</scope>
</reference>
<feature type="domain" description="YknX-like C-terminal permuted SH3-like" evidence="3">
    <location>
        <begin position="331"/>
        <end position="397"/>
    </location>
</feature>
<comment type="caution">
    <text evidence="4">The sequence shown here is derived from an EMBL/GenBank/DDBJ whole genome shotgun (WGS) entry which is preliminary data.</text>
</comment>
<name>A0A1J5S5W6_9ZZZZ</name>
<dbReference type="SUPFAM" id="SSF111369">
    <property type="entry name" value="HlyD-like secretion proteins"/>
    <property type="match status" value="1"/>
</dbReference>
<organism evidence="4">
    <name type="scientific">mine drainage metagenome</name>
    <dbReference type="NCBI Taxonomy" id="410659"/>
    <lineage>
        <taxon>unclassified sequences</taxon>
        <taxon>metagenomes</taxon>
        <taxon>ecological metagenomes</taxon>
    </lineage>
</organism>
<gene>
    <name evidence="4" type="primary">yknX_2</name>
    <name evidence="4" type="ORF">GALL_222760</name>
</gene>
<evidence type="ECO:0000256" key="2">
    <source>
        <dbReference type="ARBA" id="ARBA00023054"/>
    </source>
</evidence>
<dbReference type="PANTHER" id="PTHR32347">
    <property type="entry name" value="EFFLUX SYSTEM COMPONENT YKNX-RELATED"/>
    <property type="match status" value="1"/>
</dbReference>
<dbReference type="GO" id="GO:0030313">
    <property type="term" value="C:cell envelope"/>
    <property type="evidence" value="ECO:0007669"/>
    <property type="project" value="UniProtKB-SubCell"/>
</dbReference>
<dbReference type="Gene3D" id="2.40.30.170">
    <property type="match status" value="1"/>
</dbReference>
<accession>A0A1J5S5W6</accession>
<comment type="subcellular location">
    <subcellularLocation>
        <location evidence="1">Cell envelope</location>
    </subcellularLocation>
</comment>
<keyword evidence="2" id="KW-0175">Coiled coil</keyword>
<dbReference type="InterPro" id="IPR050465">
    <property type="entry name" value="UPF0194_transport"/>
</dbReference>
<dbReference type="Gene3D" id="2.40.420.20">
    <property type="match status" value="1"/>
</dbReference>
<protein>
    <submittedName>
        <fullName evidence="4">Putative efflux system component YknX</fullName>
    </submittedName>
</protein>
<proteinExistence type="predicted"/>
<dbReference type="PANTHER" id="PTHR32347:SF29">
    <property type="entry name" value="UPF0194 MEMBRANE PROTEIN YBHG"/>
    <property type="match status" value="1"/>
</dbReference>
<evidence type="ECO:0000313" key="4">
    <source>
        <dbReference type="EMBL" id="OIQ95701.1"/>
    </source>
</evidence>
<dbReference type="EMBL" id="MLJW01000161">
    <property type="protein sequence ID" value="OIQ95701.1"/>
    <property type="molecule type" value="Genomic_DNA"/>
</dbReference>
<evidence type="ECO:0000259" key="3">
    <source>
        <dbReference type="Pfam" id="PF25989"/>
    </source>
</evidence>
<sequence>MPNKRNLVYALAAVALTAALVWAFLPGAVEVDTAPVVRGVFERTIDDDGKTRVRDRYTVSAPLAGRLQRISLKAGDPVAEGMAVAVIAPALSPFLDARSRSELAQRLGAAQAAQLRAAAHVERAQAAFDQSVAEALRTRTLAEKNYVSKHQAEQADLAEKLNRKELDAARFEAHAAQHDVAQARAALARVDEGAAAGGGSGQRWEIRSPVSGRVLRVLQESEAAVAIGTPLLEIGQPDNLEVVVDVLSTDAVQIRPGMAVQLERWGRGEPLAGRVRSIEPAAFTKVSALGVEEQRVNVLIDLVAPRAQWQALGDGYKVDARIVVARRENALLIPLGALFRQGDAWAVFVVEGGRARLRRVEVEQRNSREAAVGRGLAAGERVIAYPSDAVRDGVRVRSR</sequence>